<dbReference type="AlphaFoldDB" id="A0A0J1IT57"/>
<dbReference type="Pfam" id="PF01966">
    <property type="entry name" value="HD"/>
    <property type="match status" value="1"/>
</dbReference>
<evidence type="ECO:0000259" key="2">
    <source>
        <dbReference type="PROSITE" id="PS51831"/>
    </source>
</evidence>
<name>A0A0J1IT57_9FIRM</name>
<dbReference type="Pfam" id="PF13286">
    <property type="entry name" value="HD_assoc"/>
    <property type="match status" value="2"/>
</dbReference>
<dbReference type="GO" id="GO:0008832">
    <property type="term" value="F:dGTPase activity"/>
    <property type="evidence" value="ECO:0007669"/>
    <property type="project" value="UniProtKB-EC"/>
</dbReference>
<dbReference type="RefSeq" id="WP_047808190.1">
    <property type="nucleotide sequence ID" value="NZ_LDZY01000001.1"/>
</dbReference>
<organism evidence="3 4">
    <name type="scientific">Desulfosporosinus acididurans</name>
    <dbReference type="NCBI Taxonomy" id="476652"/>
    <lineage>
        <taxon>Bacteria</taxon>
        <taxon>Bacillati</taxon>
        <taxon>Bacillota</taxon>
        <taxon>Clostridia</taxon>
        <taxon>Eubacteriales</taxon>
        <taxon>Desulfitobacteriaceae</taxon>
        <taxon>Desulfosporosinus</taxon>
    </lineage>
</organism>
<dbReference type="SUPFAM" id="SSF109604">
    <property type="entry name" value="HD-domain/PDEase-like"/>
    <property type="match status" value="1"/>
</dbReference>
<dbReference type="PROSITE" id="PS51831">
    <property type="entry name" value="HD"/>
    <property type="match status" value="1"/>
</dbReference>
<dbReference type="Proteomes" id="UP000036356">
    <property type="component" value="Unassembled WGS sequence"/>
</dbReference>
<protein>
    <submittedName>
        <fullName evidence="3">Deoxyguanosinetriphosphate triphosphohydrolase</fullName>
        <ecNumber evidence="3">3.1.5.1</ecNumber>
    </submittedName>
</protein>
<dbReference type="PANTHER" id="PTHR11373">
    <property type="entry name" value="DEOXYNUCLEOSIDE TRIPHOSPHATE TRIPHOSPHOHYDROLASE"/>
    <property type="match status" value="1"/>
</dbReference>
<proteinExistence type="predicted"/>
<keyword evidence="1 3" id="KW-0378">Hydrolase</keyword>
<feature type="domain" description="HD" evidence="2">
    <location>
        <begin position="64"/>
        <end position="218"/>
    </location>
</feature>
<accession>A0A0J1IT57</accession>
<dbReference type="GO" id="GO:0006203">
    <property type="term" value="P:dGTP catabolic process"/>
    <property type="evidence" value="ECO:0007669"/>
    <property type="project" value="TreeGrafter"/>
</dbReference>
<reference evidence="3 4" key="1">
    <citation type="submission" date="2015-06" db="EMBL/GenBank/DDBJ databases">
        <title>Draft genome of the moderately acidophilic sulfate reducer Candidatus Desulfosporosinus acididurans strain M1.</title>
        <authorList>
            <person name="Poehlein A."/>
            <person name="Petzsch P."/>
            <person name="Johnson B.D."/>
            <person name="Schloemann M."/>
            <person name="Daniel R."/>
            <person name="Muehling M."/>
        </authorList>
    </citation>
    <scope>NUCLEOTIDE SEQUENCE [LARGE SCALE GENOMIC DNA]</scope>
    <source>
        <strain evidence="3 4">M1</strain>
    </source>
</reference>
<dbReference type="EMBL" id="LDZY01000001">
    <property type="protein sequence ID" value="KLU67836.1"/>
    <property type="molecule type" value="Genomic_DNA"/>
</dbReference>
<dbReference type="EC" id="3.1.5.1" evidence="3"/>
<dbReference type="SMART" id="SM00471">
    <property type="entry name" value="HDc"/>
    <property type="match status" value="1"/>
</dbReference>
<dbReference type="PANTHER" id="PTHR11373:SF43">
    <property type="entry name" value="DEOXYGUANOSINETRIPHOSPHATE TRIPHOSPHOHYDROLASE-LIKE PROTEIN"/>
    <property type="match status" value="1"/>
</dbReference>
<dbReference type="Gene3D" id="1.10.3210.10">
    <property type="entry name" value="Hypothetical protein af1432"/>
    <property type="match status" value="1"/>
</dbReference>
<dbReference type="NCBIfam" id="TIGR01353">
    <property type="entry name" value="dGTP_triPase"/>
    <property type="match status" value="1"/>
</dbReference>
<dbReference type="PATRIC" id="fig|476652.3.peg.239"/>
<keyword evidence="4" id="KW-1185">Reference proteome</keyword>
<comment type="caution">
    <text evidence="3">The sequence shown here is derived from an EMBL/GenBank/DDBJ whole genome shotgun (WGS) entry which is preliminary data.</text>
</comment>
<dbReference type="InterPro" id="IPR003607">
    <property type="entry name" value="HD/PDEase_dom"/>
</dbReference>
<evidence type="ECO:0000313" key="3">
    <source>
        <dbReference type="EMBL" id="KLU67836.1"/>
    </source>
</evidence>
<dbReference type="CDD" id="cd00077">
    <property type="entry name" value="HDc"/>
    <property type="match status" value="1"/>
</dbReference>
<dbReference type="InterPro" id="IPR026875">
    <property type="entry name" value="PHydrolase_assoc_dom"/>
</dbReference>
<evidence type="ECO:0000256" key="1">
    <source>
        <dbReference type="ARBA" id="ARBA00022801"/>
    </source>
</evidence>
<sequence>MTKLNFSLRAPGKYVSRKENETRHKYRSDFTRDRDRILYCKAFRRLSSKTQVFVSGFDDHMRNRLTHTLEVSQIARTISQNLKLDQDLTEAIALAHDLGHTPFGHVGERTLNLIMNGCDPLVRDYFSLPGACILLTDVDKGFKHNLQSVRIAMDLESPSTGINDRGLNLTNFTLYGIKSHSKTKWSECKKWSKENDDDKKYCFEFSKFAECLDSEFSLGYFDKYKKFYLAKNSDREAWSFEAFSVAWADEISQRHHDIEDAIEGKLLSHSAALNLVQSNFEKFFSKIDLRNFEDARINKETEFFLPKLSRLIVNFLVSKLLEISTQNIINFAQKNSIKTMEDFDKKYLSLDINDANRVIGLMDLSNLNDDLDKAHKKFQDQLKDIVLNSYNVHRMDGKAQYIIRRLYKAYLANPQQLPDKTIQSLFRECKETNNTHNISDLRNILETKKKHNFAIDEEQGSMDFKASLLRVICDYIAGMTDSFAIKEYENLYG</sequence>
<dbReference type="InterPro" id="IPR050135">
    <property type="entry name" value="dGTPase-like"/>
</dbReference>
<dbReference type="STRING" id="476652.DEAC_c02430"/>
<dbReference type="InterPro" id="IPR006261">
    <property type="entry name" value="dGTPase"/>
</dbReference>
<gene>
    <name evidence="3" type="primary">dgt_1</name>
    <name evidence="3" type="ORF">DEAC_c02430</name>
</gene>
<evidence type="ECO:0000313" key="4">
    <source>
        <dbReference type="Proteomes" id="UP000036356"/>
    </source>
</evidence>
<dbReference type="InterPro" id="IPR006674">
    <property type="entry name" value="HD_domain"/>
</dbReference>